<dbReference type="Proteomes" id="UP000006352">
    <property type="component" value="Unassembled WGS sequence"/>
</dbReference>
<accession>J4GJA1</accession>
<evidence type="ECO:0000313" key="2">
    <source>
        <dbReference type="Proteomes" id="UP000006352"/>
    </source>
</evidence>
<evidence type="ECO:0000313" key="1">
    <source>
        <dbReference type="EMBL" id="CCL99075.1"/>
    </source>
</evidence>
<reference evidence="1 2" key="1">
    <citation type="journal article" date="2012" name="Appl. Environ. Microbiol.">
        <title>Short-read sequencing for genomic analysis of the brown rot fungus Fibroporia radiculosa.</title>
        <authorList>
            <person name="Tang J.D."/>
            <person name="Perkins A.D."/>
            <person name="Sonstegard T.S."/>
            <person name="Schroeder S.G."/>
            <person name="Burgess S.C."/>
            <person name="Diehl S.V."/>
        </authorList>
    </citation>
    <scope>NUCLEOTIDE SEQUENCE [LARGE SCALE GENOMIC DNA]</scope>
    <source>
        <strain evidence="1 2">TFFH 294</strain>
    </source>
</reference>
<gene>
    <name evidence="1" type="ORF">FIBRA_01087</name>
</gene>
<keyword evidence="2" id="KW-1185">Reference proteome</keyword>
<proteinExistence type="predicted"/>
<dbReference type="InParanoid" id="J4GJA1"/>
<dbReference type="EMBL" id="HE796914">
    <property type="protein sequence ID" value="CCL99075.1"/>
    <property type="molecule type" value="Genomic_DNA"/>
</dbReference>
<protein>
    <submittedName>
        <fullName evidence="1">Uncharacterized protein</fullName>
    </submittedName>
</protein>
<organism evidence="1 2">
    <name type="scientific">Fibroporia radiculosa</name>
    <dbReference type="NCBI Taxonomy" id="599839"/>
    <lineage>
        <taxon>Eukaryota</taxon>
        <taxon>Fungi</taxon>
        <taxon>Dikarya</taxon>
        <taxon>Basidiomycota</taxon>
        <taxon>Agaricomycotina</taxon>
        <taxon>Agaricomycetes</taxon>
        <taxon>Polyporales</taxon>
        <taxon>Fibroporiaceae</taxon>
        <taxon>Fibroporia</taxon>
    </lineage>
</organism>
<dbReference type="HOGENOM" id="CLU_107219_0_0_1"/>
<name>J4GJA1_9APHY</name>
<dbReference type="AlphaFoldDB" id="J4GJA1"/>
<dbReference type="GeneID" id="24093986"/>
<dbReference type="RefSeq" id="XP_012178358.1">
    <property type="nucleotide sequence ID" value="XM_012322968.1"/>
</dbReference>
<dbReference type="OrthoDB" id="3188871at2759"/>
<sequence length="159" mass="17011">MTTNPGGPIILTLTEWAENNISAIYKATTQNAFNSAFNAFVADDAHITVNGHELTREKYRQLLQDQTGLENENVTFSGAVGVLKKKDNSLGLAGNAGIFYKATGNLVNIRSLSPAPLRIITSSLNITVVQVGTSETRVVSAVNQVVLTEDSPNVLPTPQ</sequence>